<dbReference type="RefSeq" id="XP_060322466.1">
    <property type="nucleotide sequence ID" value="XM_060470500.1"/>
</dbReference>
<feature type="region of interest" description="Disordered" evidence="1">
    <location>
        <begin position="296"/>
        <end position="318"/>
    </location>
</feature>
<dbReference type="GeneID" id="85354048"/>
<protein>
    <submittedName>
        <fullName evidence="2">Uncharacterized protein</fullName>
    </submittedName>
</protein>
<evidence type="ECO:0000313" key="3">
    <source>
        <dbReference type="Proteomes" id="UP001175211"/>
    </source>
</evidence>
<feature type="region of interest" description="Disordered" evidence="1">
    <location>
        <begin position="238"/>
        <end position="259"/>
    </location>
</feature>
<comment type="caution">
    <text evidence="2">The sequence shown here is derived from an EMBL/GenBank/DDBJ whole genome shotgun (WGS) entry which is preliminary data.</text>
</comment>
<evidence type="ECO:0000256" key="1">
    <source>
        <dbReference type="SAM" id="MobiDB-lite"/>
    </source>
</evidence>
<organism evidence="2 3">
    <name type="scientific">Armillaria tabescens</name>
    <name type="common">Ringless honey mushroom</name>
    <name type="synonym">Agaricus tabescens</name>
    <dbReference type="NCBI Taxonomy" id="1929756"/>
    <lineage>
        <taxon>Eukaryota</taxon>
        <taxon>Fungi</taxon>
        <taxon>Dikarya</taxon>
        <taxon>Basidiomycota</taxon>
        <taxon>Agaricomycotina</taxon>
        <taxon>Agaricomycetes</taxon>
        <taxon>Agaricomycetidae</taxon>
        <taxon>Agaricales</taxon>
        <taxon>Marasmiineae</taxon>
        <taxon>Physalacriaceae</taxon>
        <taxon>Desarmillaria</taxon>
    </lineage>
</organism>
<dbReference type="Proteomes" id="UP001175211">
    <property type="component" value="Unassembled WGS sequence"/>
</dbReference>
<feature type="region of interest" description="Disordered" evidence="1">
    <location>
        <begin position="1"/>
        <end position="22"/>
    </location>
</feature>
<keyword evidence="3" id="KW-1185">Reference proteome</keyword>
<reference evidence="2" key="1">
    <citation type="submission" date="2023-06" db="EMBL/GenBank/DDBJ databases">
        <authorList>
            <consortium name="Lawrence Berkeley National Laboratory"/>
            <person name="Ahrendt S."/>
            <person name="Sahu N."/>
            <person name="Indic B."/>
            <person name="Wong-Bajracharya J."/>
            <person name="Merenyi Z."/>
            <person name="Ke H.-M."/>
            <person name="Monk M."/>
            <person name="Kocsube S."/>
            <person name="Drula E."/>
            <person name="Lipzen A."/>
            <person name="Balint B."/>
            <person name="Henrissat B."/>
            <person name="Andreopoulos B."/>
            <person name="Martin F.M."/>
            <person name="Harder C.B."/>
            <person name="Rigling D."/>
            <person name="Ford K.L."/>
            <person name="Foster G.D."/>
            <person name="Pangilinan J."/>
            <person name="Papanicolaou A."/>
            <person name="Barry K."/>
            <person name="LaButti K."/>
            <person name="Viragh M."/>
            <person name="Koriabine M."/>
            <person name="Yan M."/>
            <person name="Riley R."/>
            <person name="Champramary S."/>
            <person name="Plett K.L."/>
            <person name="Tsai I.J."/>
            <person name="Slot J."/>
            <person name="Sipos G."/>
            <person name="Plett J."/>
            <person name="Nagy L.G."/>
            <person name="Grigoriev I.V."/>
        </authorList>
    </citation>
    <scope>NUCLEOTIDE SEQUENCE</scope>
    <source>
        <strain evidence="2">CCBAS 213</strain>
    </source>
</reference>
<dbReference type="AlphaFoldDB" id="A0AA39J7X9"/>
<dbReference type="EMBL" id="JAUEPS010000117">
    <property type="protein sequence ID" value="KAK0437100.1"/>
    <property type="molecule type" value="Genomic_DNA"/>
</dbReference>
<evidence type="ECO:0000313" key="2">
    <source>
        <dbReference type="EMBL" id="KAK0437100.1"/>
    </source>
</evidence>
<proteinExistence type="predicted"/>
<gene>
    <name evidence="2" type="ORF">EV420DRAFT_1487281</name>
</gene>
<sequence length="384" mass="43033">MPINKPYKSPVVKNPDQKHSRDPTLIQLRDCTELRERKNWKLAYNHAQRLKASLEHGKSFPKGININRISSQSYISSFSLAYTGPHTVHVLTMENRLVRRKGRRDRVDSDETRKWFHTHKAPDRFTWTNTFKLDLLSNVQRRSMTTRIPSMESISSTSHTKTCGSPPADSLPYQKPPSPVRHHWLLTGSGLGSRVRAQVLRVIPQRRVVHRGEAQSEYRNGVGWTTLSTSGCAKLTSSATSRSKLSATTPPKRCPTTGKPVNTPTSIAYATCSTTTISKLIHNPPVTLVVRARSTTPYNTLPPSPTPGMPRSRQHQRDTRFRPHLLRKKQPSVSELTSLSLDSLTSRRGALRSQVPRCGRAMVKHAAITAPVLVFVKQLDGVGL</sequence>
<name>A0AA39J7X9_ARMTA</name>
<accession>A0AA39J7X9</accession>
<feature type="compositionally biased region" description="Polar residues" evidence="1">
    <location>
        <begin position="238"/>
        <end position="249"/>
    </location>
</feature>